<dbReference type="Pfam" id="PF05729">
    <property type="entry name" value="NACHT"/>
    <property type="match status" value="1"/>
</dbReference>
<dbReference type="PANTHER" id="PTHR46844">
    <property type="entry name" value="SLR5058 PROTEIN"/>
    <property type="match status" value="1"/>
</dbReference>
<accession>W4LX11</accession>
<dbReference type="Proteomes" id="UP000019141">
    <property type="component" value="Unassembled WGS sequence"/>
</dbReference>
<gene>
    <name evidence="2" type="ORF">ETSY1_03435</name>
</gene>
<dbReference type="InterPro" id="IPR027417">
    <property type="entry name" value="P-loop_NTPase"/>
</dbReference>
<reference evidence="2 3" key="1">
    <citation type="journal article" date="2014" name="Nature">
        <title>An environmental bacterial taxon with a large and distinct metabolic repertoire.</title>
        <authorList>
            <person name="Wilson M.C."/>
            <person name="Mori T."/>
            <person name="Ruckert C."/>
            <person name="Uria A.R."/>
            <person name="Helf M.J."/>
            <person name="Takada K."/>
            <person name="Gernert C."/>
            <person name="Steffens U.A."/>
            <person name="Heycke N."/>
            <person name="Schmitt S."/>
            <person name="Rinke C."/>
            <person name="Helfrich E.J."/>
            <person name="Brachmann A.O."/>
            <person name="Gurgui C."/>
            <person name="Wakimoto T."/>
            <person name="Kracht M."/>
            <person name="Crusemann M."/>
            <person name="Hentschel U."/>
            <person name="Abe I."/>
            <person name="Matsunaga S."/>
            <person name="Kalinowski J."/>
            <person name="Takeyama H."/>
            <person name="Piel J."/>
        </authorList>
    </citation>
    <scope>NUCLEOTIDE SEQUENCE [LARGE SCALE GENOMIC DNA]</scope>
    <source>
        <strain evidence="3">TSY1</strain>
    </source>
</reference>
<sequence length="738" mass="83466">MVEPFDVESVFQEFDGNLPAVDAIPEAVLTNRRRRAIGRLQDALKSRGTDAVSPEMEREIRQLVRKWTRQSYADGFKEIEAFEIRCALELDRVMAQASGDLAAVLKALAADYRRRVIEEYGRIELRGIQTTERVYFELDQVFVPLFLATPTPHLDEKPQTHQQEHAFEMIVHRFARVPVYDILSQHRHLLIVGAPGSGKTTLVAYLATQAAKGKLFREETERQDVLPFVLTVRTFTDGQITIETIAQLTGCDAQLVQHALETDWAMLFVDGIDEAPGHMAGQIFQSLKQLHNVYPNVSVVMTSRPSGVRTQELPNFTSTDLLAMTRDEVNHFIDKWCSAAERSLSSSEQVALRKGAEAANDLKQRLDHSRSIQRLVETPLLATILCVVHRFLGHRIPEHRVTLYEKCTDALLYEWDRSKFRHVALVGELDSLAKRKLLSVLACEMHEQKQSEVPESEVLLHFERTLPDLGHEGHNAKQMLEEIRDRSGLLFERRPGFFAFSHLVFQEYLTALTFTAPSYKTLTDRYTDPWWHEVIVLAAGTPGADAGHLVNALLRKRGPAATFLAAQCLETAVQMPLNMREKITRRLAKFVPPKTESDAENLIELGVVAAPALIKALSKRLNEEEMRYTLDALAVIDYEPTIGALARYATDSNDNYFPIDWKYSVLVVLGFKAQSSELAKANLITSMDKVIKIWSKDDFDEFIDRLKKHGTTLTSKAGREAFKEILNAIPAEAKTDSH</sequence>
<proteinExistence type="predicted"/>
<evidence type="ECO:0000259" key="1">
    <source>
        <dbReference type="PROSITE" id="PS50837"/>
    </source>
</evidence>
<dbReference type="Gene3D" id="3.40.50.300">
    <property type="entry name" value="P-loop containing nucleotide triphosphate hydrolases"/>
    <property type="match status" value="1"/>
</dbReference>
<name>W4LX11_ENTF1</name>
<dbReference type="SMART" id="SM00382">
    <property type="entry name" value="AAA"/>
    <property type="match status" value="1"/>
</dbReference>
<dbReference type="SUPFAM" id="SSF52540">
    <property type="entry name" value="P-loop containing nucleoside triphosphate hydrolases"/>
    <property type="match status" value="1"/>
</dbReference>
<feature type="domain" description="NACHT" evidence="1">
    <location>
        <begin position="187"/>
        <end position="313"/>
    </location>
</feature>
<comment type="caution">
    <text evidence="2">The sequence shown here is derived from an EMBL/GenBank/DDBJ whole genome shotgun (WGS) entry which is preliminary data.</text>
</comment>
<evidence type="ECO:0000313" key="2">
    <source>
        <dbReference type="EMBL" id="ETX02460.1"/>
    </source>
</evidence>
<dbReference type="InterPro" id="IPR007111">
    <property type="entry name" value="NACHT_NTPase"/>
</dbReference>
<protein>
    <recommendedName>
        <fullName evidence="1">NACHT domain-containing protein</fullName>
    </recommendedName>
</protein>
<dbReference type="PROSITE" id="PS50837">
    <property type="entry name" value="NACHT"/>
    <property type="match status" value="1"/>
</dbReference>
<organism evidence="2 3">
    <name type="scientific">Entotheonella factor</name>
    <dbReference type="NCBI Taxonomy" id="1429438"/>
    <lineage>
        <taxon>Bacteria</taxon>
        <taxon>Pseudomonadati</taxon>
        <taxon>Nitrospinota/Tectimicrobiota group</taxon>
        <taxon>Candidatus Tectimicrobiota</taxon>
        <taxon>Candidatus Entotheonellia</taxon>
        <taxon>Candidatus Entotheonellales</taxon>
        <taxon>Candidatus Entotheonellaceae</taxon>
        <taxon>Candidatus Entotheonella</taxon>
    </lineage>
</organism>
<keyword evidence="3" id="KW-1185">Reference proteome</keyword>
<dbReference type="PANTHER" id="PTHR46844:SF1">
    <property type="entry name" value="SLR5058 PROTEIN"/>
    <property type="match status" value="1"/>
</dbReference>
<evidence type="ECO:0000313" key="3">
    <source>
        <dbReference type="Proteomes" id="UP000019141"/>
    </source>
</evidence>
<dbReference type="InterPro" id="IPR003593">
    <property type="entry name" value="AAA+_ATPase"/>
</dbReference>
<dbReference type="AlphaFoldDB" id="W4LX11"/>
<dbReference type="EMBL" id="AZHW01000141">
    <property type="protein sequence ID" value="ETX02460.1"/>
    <property type="molecule type" value="Genomic_DNA"/>
</dbReference>
<dbReference type="HOGENOM" id="CLU_375851_0_0_7"/>